<dbReference type="RefSeq" id="XP_009222576.1">
    <property type="nucleotide sequence ID" value="XM_009224312.1"/>
</dbReference>
<dbReference type="InterPro" id="IPR029058">
    <property type="entry name" value="AB_hydrolase_fold"/>
</dbReference>
<dbReference type="EnsemblFungi" id="EJT76576">
    <property type="protein sequence ID" value="EJT76576"/>
    <property type="gene ID" value="GGTG_06494"/>
</dbReference>
<dbReference type="Proteomes" id="UP000006039">
    <property type="component" value="Unassembled WGS sequence"/>
</dbReference>
<feature type="chain" id="PRO_5015094668" description="Chlorophyllase" evidence="2">
    <location>
        <begin position="20"/>
        <end position="333"/>
    </location>
</feature>
<dbReference type="VEuPathDB" id="FungiDB:GGTG_06494"/>
<evidence type="ECO:0008006" key="6">
    <source>
        <dbReference type="Google" id="ProtNLM"/>
    </source>
</evidence>
<gene>
    <name evidence="4" type="primary">20346952</name>
    <name evidence="3" type="ORF">GGTG_06494</name>
</gene>
<proteinExistence type="predicted"/>
<dbReference type="HOGENOM" id="CLU_073360_1_0_1"/>
<feature type="signal peptide" evidence="2">
    <location>
        <begin position="1"/>
        <end position="19"/>
    </location>
</feature>
<protein>
    <recommendedName>
        <fullName evidence="6">Chlorophyllase</fullName>
    </recommendedName>
</protein>
<accession>J3NYZ3</accession>
<dbReference type="EMBL" id="GL385397">
    <property type="protein sequence ID" value="EJT76576.1"/>
    <property type="molecule type" value="Genomic_DNA"/>
</dbReference>
<evidence type="ECO:0000256" key="1">
    <source>
        <dbReference type="SAM" id="MobiDB-lite"/>
    </source>
</evidence>
<dbReference type="GeneID" id="20346952"/>
<feature type="region of interest" description="Disordered" evidence="1">
    <location>
        <begin position="71"/>
        <end position="96"/>
    </location>
</feature>
<reference evidence="4" key="4">
    <citation type="journal article" date="2015" name="G3 (Bethesda)">
        <title>Genome sequences of three phytopathogenic species of the Magnaporthaceae family of fungi.</title>
        <authorList>
            <person name="Okagaki L.H."/>
            <person name="Nunes C.C."/>
            <person name="Sailsbery J."/>
            <person name="Clay B."/>
            <person name="Brown D."/>
            <person name="John T."/>
            <person name="Oh Y."/>
            <person name="Young N."/>
            <person name="Fitzgerald M."/>
            <person name="Haas B.J."/>
            <person name="Zeng Q."/>
            <person name="Young S."/>
            <person name="Adiconis X."/>
            <person name="Fan L."/>
            <person name="Levin J.Z."/>
            <person name="Mitchell T.K."/>
            <person name="Okubara P.A."/>
            <person name="Farman M.L."/>
            <person name="Kohn L.M."/>
            <person name="Birren B."/>
            <person name="Ma L.-J."/>
            <person name="Dean R.A."/>
        </authorList>
    </citation>
    <scope>NUCLEOTIDE SEQUENCE</scope>
    <source>
        <strain evidence="4">R3-111a-1</strain>
    </source>
</reference>
<dbReference type="Gene3D" id="3.40.50.1820">
    <property type="entry name" value="alpha/beta hydrolase"/>
    <property type="match status" value="1"/>
</dbReference>
<dbReference type="AlphaFoldDB" id="J3NYZ3"/>
<reference evidence="4" key="5">
    <citation type="submission" date="2018-04" db="UniProtKB">
        <authorList>
            <consortium name="EnsemblFungi"/>
        </authorList>
    </citation>
    <scope>IDENTIFICATION</scope>
    <source>
        <strain evidence="4">R3-111a-1</strain>
    </source>
</reference>
<keyword evidence="2" id="KW-0732">Signal</keyword>
<name>J3NYZ3_GAET3</name>
<evidence type="ECO:0000313" key="3">
    <source>
        <dbReference type="EMBL" id="EJT76576.1"/>
    </source>
</evidence>
<organism evidence="3">
    <name type="scientific">Gaeumannomyces tritici (strain R3-111a-1)</name>
    <name type="common">Wheat and barley take-all root rot fungus</name>
    <name type="synonym">Gaeumannomyces graminis var. tritici</name>
    <dbReference type="NCBI Taxonomy" id="644352"/>
    <lineage>
        <taxon>Eukaryota</taxon>
        <taxon>Fungi</taxon>
        <taxon>Dikarya</taxon>
        <taxon>Ascomycota</taxon>
        <taxon>Pezizomycotina</taxon>
        <taxon>Sordariomycetes</taxon>
        <taxon>Sordariomycetidae</taxon>
        <taxon>Magnaporthales</taxon>
        <taxon>Magnaporthaceae</taxon>
        <taxon>Gaeumannomyces</taxon>
    </lineage>
</organism>
<reference evidence="3" key="3">
    <citation type="submission" date="2010-09" db="EMBL/GenBank/DDBJ databases">
        <title>Annotation of Gaeumannomyces graminis var. tritici R3-111a-1.</title>
        <authorList>
            <consortium name="The Broad Institute Genome Sequencing Platform"/>
            <person name="Ma L.-J."/>
            <person name="Dead R."/>
            <person name="Young S.K."/>
            <person name="Zeng Q."/>
            <person name="Gargeya S."/>
            <person name="Fitzgerald M."/>
            <person name="Haas B."/>
            <person name="Abouelleil A."/>
            <person name="Alvarado L."/>
            <person name="Arachchi H.M."/>
            <person name="Berlin A."/>
            <person name="Brown A."/>
            <person name="Chapman S.B."/>
            <person name="Chen Z."/>
            <person name="Dunbar C."/>
            <person name="Freedman E."/>
            <person name="Gearin G."/>
            <person name="Gellesch M."/>
            <person name="Goldberg J."/>
            <person name="Griggs A."/>
            <person name="Gujja S."/>
            <person name="Heiman D."/>
            <person name="Howarth C."/>
            <person name="Larson L."/>
            <person name="Lui A."/>
            <person name="MacDonald P.J.P."/>
            <person name="Mehta T."/>
            <person name="Montmayeur A."/>
            <person name="Murphy C."/>
            <person name="Neiman D."/>
            <person name="Pearson M."/>
            <person name="Priest M."/>
            <person name="Roberts A."/>
            <person name="Saif S."/>
            <person name="Shea T."/>
            <person name="Shenoy N."/>
            <person name="Sisk P."/>
            <person name="Stolte C."/>
            <person name="Sykes S."/>
            <person name="Yandava C."/>
            <person name="Wortman J."/>
            <person name="Nusbaum C."/>
            <person name="Birren B."/>
        </authorList>
    </citation>
    <scope>NUCLEOTIDE SEQUENCE</scope>
    <source>
        <strain evidence="3">R3-111a-1</strain>
    </source>
</reference>
<reference evidence="3" key="2">
    <citation type="submission" date="2010-07" db="EMBL/GenBank/DDBJ databases">
        <authorList>
            <consortium name="The Broad Institute Genome Sequencing Platform"/>
            <consortium name="Broad Institute Genome Sequencing Center for Infectious Disease"/>
            <person name="Ma L.-J."/>
            <person name="Dead R."/>
            <person name="Young S."/>
            <person name="Zeng Q."/>
            <person name="Koehrsen M."/>
            <person name="Alvarado L."/>
            <person name="Berlin A."/>
            <person name="Chapman S.B."/>
            <person name="Chen Z."/>
            <person name="Freedman E."/>
            <person name="Gellesch M."/>
            <person name="Goldberg J."/>
            <person name="Griggs A."/>
            <person name="Gujja S."/>
            <person name="Heilman E.R."/>
            <person name="Heiman D."/>
            <person name="Hepburn T."/>
            <person name="Howarth C."/>
            <person name="Jen D."/>
            <person name="Larson L."/>
            <person name="Mehta T."/>
            <person name="Neiman D."/>
            <person name="Pearson M."/>
            <person name="Roberts A."/>
            <person name="Saif S."/>
            <person name="Shea T."/>
            <person name="Shenoy N."/>
            <person name="Sisk P."/>
            <person name="Stolte C."/>
            <person name="Sykes S."/>
            <person name="Walk T."/>
            <person name="White J."/>
            <person name="Yandava C."/>
            <person name="Haas B."/>
            <person name="Nusbaum C."/>
            <person name="Birren B."/>
        </authorList>
    </citation>
    <scope>NUCLEOTIDE SEQUENCE</scope>
    <source>
        <strain evidence="3">R3-111a-1</strain>
    </source>
</reference>
<keyword evidence="5" id="KW-1185">Reference proteome</keyword>
<evidence type="ECO:0000313" key="4">
    <source>
        <dbReference type="EnsemblFungi" id="EJT76576"/>
    </source>
</evidence>
<dbReference type="PANTHER" id="PTHR33428:SF14">
    <property type="entry name" value="CARBOXYLESTERASE TYPE B DOMAIN-CONTAINING PROTEIN"/>
    <property type="match status" value="1"/>
</dbReference>
<feature type="compositionally biased region" description="Gly residues" evidence="1">
    <location>
        <begin position="80"/>
        <end position="89"/>
    </location>
</feature>
<evidence type="ECO:0000256" key="2">
    <source>
        <dbReference type="SAM" id="SignalP"/>
    </source>
</evidence>
<dbReference type="PANTHER" id="PTHR33428">
    <property type="entry name" value="CHLOROPHYLLASE-2, CHLOROPLASTIC"/>
    <property type="match status" value="1"/>
</dbReference>
<reference evidence="5" key="1">
    <citation type="submission" date="2010-07" db="EMBL/GenBank/DDBJ databases">
        <title>The genome sequence of Gaeumannomyces graminis var. tritici strain R3-111a-1.</title>
        <authorList>
            <consortium name="The Broad Institute Genome Sequencing Platform"/>
            <person name="Ma L.-J."/>
            <person name="Dead R."/>
            <person name="Young S."/>
            <person name="Zeng Q."/>
            <person name="Koehrsen M."/>
            <person name="Alvarado L."/>
            <person name="Berlin A."/>
            <person name="Chapman S.B."/>
            <person name="Chen Z."/>
            <person name="Freedman E."/>
            <person name="Gellesch M."/>
            <person name="Goldberg J."/>
            <person name="Griggs A."/>
            <person name="Gujja S."/>
            <person name="Heilman E.R."/>
            <person name="Heiman D."/>
            <person name="Hepburn T."/>
            <person name="Howarth C."/>
            <person name="Jen D."/>
            <person name="Larson L."/>
            <person name="Mehta T."/>
            <person name="Neiman D."/>
            <person name="Pearson M."/>
            <person name="Roberts A."/>
            <person name="Saif S."/>
            <person name="Shea T."/>
            <person name="Shenoy N."/>
            <person name="Sisk P."/>
            <person name="Stolte C."/>
            <person name="Sykes S."/>
            <person name="Walk T."/>
            <person name="White J."/>
            <person name="Yandava C."/>
            <person name="Haas B."/>
            <person name="Nusbaum C."/>
            <person name="Birren B."/>
        </authorList>
    </citation>
    <scope>NUCLEOTIDE SEQUENCE [LARGE SCALE GENOMIC DNA]</scope>
    <source>
        <strain evidence="5">R3-111a-1</strain>
    </source>
</reference>
<dbReference type="SUPFAM" id="SSF53474">
    <property type="entry name" value="alpha/beta-Hydrolases"/>
    <property type="match status" value="1"/>
</dbReference>
<evidence type="ECO:0000313" key="5">
    <source>
        <dbReference type="Proteomes" id="UP000006039"/>
    </source>
</evidence>
<sequence>MASISSLLVAALAVTSALASPLGLEPRQQQQPFQPRPGYFPPTGDDTIAGGIFCISLTDLAAYLARTGNNPGATGPETPRGGGVPGPGSGPYPARVLTDPSLPGHTIYAPQAPPAGNVSLGFIAWGNGGCAMSGGSEYRNFLLEIASHGYVISADGPVAQNRQSLVTDMRASVDWAAKGGASKYGNVDVDNIITAGHSCGGLSAMSTAYNDPRVKRVMLFNIAIFQDERRYLLEKINVPVAWFVGGPKDMGYPNAEKDYKLLPGGVPAYKTSLDTGHGGTFGATNGGKFGKAAVAYLQWQFRKDEKSKQILLDAKSPGSLVSDKWTVEHKNWS</sequence>
<dbReference type="eggNOG" id="ENOG502SM1G">
    <property type="taxonomic scope" value="Eukaryota"/>
</dbReference>
<dbReference type="OrthoDB" id="3506780at2759"/>